<feature type="compositionally biased region" description="Low complexity" evidence="2">
    <location>
        <begin position="241"/>
        <end position="254"/>
    </location>
</feature>
<comment type="caution">
    <text evidence="3">The sequence shown here is derived from an EMBL/GenBank/DDBJ whole genome shotgun (WGS) entry which is preliminary data.</text>
</comment>
<feature type="region of interest" description="Disordered" evidence="2">
    <location>
        <begin position="625"/>
        <end position="660"/>
    </location>
</feature>
<proteinExistence type="predicted"/>
<reference evidence="3" key="1">
    <citation type="submission" date="2020-06" db="EMBL/GenBank/DDBJ databases">
        <authorList>
            <consortium name="Plant Systems Biology data submission"/>
        </authorList>
    </citation>
    <scope>NUCLEOTIDE SEQUENCE</scope>
    <source>
        <strain evidence="3">D6</strain>
    </source>
</reference>
<feature type="region of interest" description="Disordered" evidence="2">
    <location>
        <begin position="235"/>
        <end position="464"/>
    </location>
</feature>
<feature type="compositionally biased region" description="Basic and acidic residues" evidence="2">
    <location>
        <begin position="625"/>
        <end position="634"/>
    </location>
</feature>
<evidence type="ECO:0000256" key="2">
    <source>
        <dbReference type="SAM" id="MobiDB-lite"/>
    </source>
</evidence>
<keyword evidence="1" id="KW-0175">Coiled coil</keyword>
<evidence type="ECO:0000313" key="4">
    <source>
        <dbReference type="Proteomes" id="UP001153069"/>
    </source>
</evidence>
<dbReference type="EMBL" id="CAICTM010000762">
    <property type="protein sequence ID" value="CAB9516152.1"/>
    <property type="molecule type" value="Genomic_DNA"/>
</dbReference>
<evidence type="ECO:0000256" key="1">
    <source>
        <dbReference type="SAM" id="Coils"/>
    </source>
</evidence>
<sequence>MGNALHAGDGLTIAEISAVESYSVGMTSESRTTTDDNTASVATRQQLTVSDERDSGGGRLHRNRSATSSKSSSSRIGIRGNPSRNSRHLHQDRSRSNVRSPNRYESKYLDETVASRPSTLYHSKYTDGTDPSRSRSPTRYDNQYLNPSDSSSHPRKRYDVVKGSRTDGSSAYHHGYRMRNDCRDENETYQDGGTYGGGDAYLDGNYRGAGTYQEDSGTYREYEGYEYRYDDYHGGRRSHYNSHNSYNNHNSKNSNHSHRHSRQPAHHQDSSVERGSAMSGHDGIASVTDIRPAETDMAYNGSEEEGEEPREEESTTSERRYGASERESPFHYGLTEEEMRQSKLMLATESEQGTSSRIKSVAPSIEDPEVHPLLEDTDSESLHGDSFSTLTKTQATPIEDPVPNNPAAKRQENERNLKKIKEAAVGSFEQMSTPPLDDSEAADDEEAADAPASPADKKLEELLQQQQLQEEKLQKQLEQLRIQKEKLQQLQGEKTRSSPRDANETFQTLQQSASPPDWSLPEIKKSPVNSKHSRDANSKMSSAESSRHEKTRRQRLEKARAKVMPLSPSKRSQNNDEEEGMSSKKSQGKESGKFKKFVDQLGLDAPANQENAAAKEFRTLEEKYAGHAEMPVKGEEEESTGTATGEMEGSVPEFEDVPSQCQIHKDRPGPFEENDLTTISASIRTELDHTTVSSINDGKNREKQEEELEALPEGLPEALSSMDEEIDLDFVAKYDKAFNAFLDKYPALFDRNSQLIQNLKVAKLQRILEVSYKTECDLETQLESPSETKTNLEAEFQSKLKEASRQKAERSIQLRADLNHNKKQSKIMEGTLTWDMLQLSIKRAIKLNKIKAEIEKKDIGSKDDLLAAMPDGPVMDELKKAMREPPSDTFGSEQKRELQQFQVDNAFLSSEVKVLKEKIEALKAEAKNQEWVDSALLQMDAKKLKKLKTRYQKKLGVSF</sequence>
<feature type="compositionally biased region" description="Polar residues" evidence="2">
    <location>
        <begin position="386"/>
        <end position="396"/>
    </location>
</feature>
<evidence type="ECO:0000313" key="3">
    <source>
        <dbReference type="EMBL" id="CAB9516152.1"/>
    </source>
</evidence>
<protein>
    <submittedName>
        <fullName evidence="3">Uncharacterized protein</fullName>
    </submittedName>
</protein>
<feature type="compositionally biased region" description="Polar residues" evidence="2">
    <location>
        <begin position="349"/>
        <end position="358"/>
    </location>
</feature>
<feature type="compositionally biased region" description="Basic and acidic residues" evidence="2">
    <location>
        <begin position="124"/>
        <end position="133"/>
    </location>
</feature>
<feature type="region of interest" description="Disordered" evidence="2">
    <location>
        <begin position="488"/>
        <end position="596"/>
    </location>
</feature>
<name>A0A9N8E7V0_9STRA</name>
<dbReference type="Proteomes" id="UP001153069">
    <property type="component" value="Unassembled WGS sequence"/>
</dbReference>
<feature type="region of interest" description="Disordered" evidence="2">
    <location>
        <begin position="23"/>
        <end position="201"/>
    </location>
</feature>
<feature type="compositionally biased region" description="Basic and acidic residues" evidence="2">
    <location>
        <begin position="587"/>
        <end position="596"/>
    </location>
</feature>
<organism evidence="3 4">
    <name type="scientific">Seminavis robusta</name>
    <dbReference type="NCBI Taxonomy" id="568900"/>
    <lineage>
        <taxon>Eukaryota</taxon>
        <taxon>Sar</taxon>
        <taxon>Stramenopiles</taxon>
        <taxon>Ochrophyta</taxon>
        <taxon>Bacillariophyta</taxon>
        <taxon>Bacillariophyceae</taxon>
        <taxon>Bacillariophycidae</taxon>
        <taxon>Naviculales</taxon>
        <taxon>Naviculaceae</taxon>
        <taxon>Seminavis</taxon>
    </lineage>
</organism>
<feature type="compositionally biased region" description="Acidic residues" evidence="2">
    <location>
        <begin position="437"/>
        <end position="448"/>
    </location>
</feature>
<feature type="compositionally biased region" description="Basic and acidic residues" evidence="2">
    <location>
        <begin position="409"/>
        <end position="422"/>
    </location>
</feature>
<feature type="compositionally biased region" description="Low complexity" evidence="2">
    <location>
        <begin position="640"/>
        <end position="649"/>
    </location>
</feature>
<dbReference type="OrthoDB" id="46080at2759"/>
<feature type="compositionally biased region" description="Polar residues" evidence="2">
    <location>
        <begin position="24"/>
        <end position="49"/>
    </location>
</feature>
<feature type="compositionally biased region" description="Low complexity" evidence="2">
    <location>
        <begin position="65"/>
        <end position="84"/>
    </location>
</feature>
<feature type="compositionally biased region" description="Basic and acidic residues" evidence="2">
    <location>
        <begin position="312"/>
        <end position="329"/>
    </location>
</feature>
<dbReference type="AlphaFoldDB" id="A0A9N8E7V0"/>
<accession>A0A9N8E7V0</accession>
<feature type="region of interest" description="Disordered" evidence="2">
    <location>
        <begin position="688"/>
        <end position="708"/>
    </location>
</feature>
<gene>
    <name evidence="3" type="ORF">SEMRO_763_G198970.1</name>
</gene>
<feature type="coiled-coil region" evidence="1">
    <location>
        <begin position="898"/>
        <end position="932"/>
    </location>
</feature>
<feature type="compositionally biased region" description="Basic and acidic residues" evidence="2">
    <location>
        <begin position="488"/>
        <end position="503"/>
    </location>
</feature>
<keyword evidence="4" id="KW-1185">Reference proteome</keyword>
<feature type="compositionally biased region" description="Basic residues" evidence="2">
    <location>
        <begin position="255"/>
        <end position="265"/>
    </location>
</feature>
<feature type="compositionally biased region" description="Acidic residues" evidence="2">
    <location>
        <begin position="302"/>
        <end position="311"/>
    </location>
</feature>
<feature type="compositionally biased region" description="Polar residues" evidence="2">
    <location>
        <begin position="504"/>
        <end position="514"/>
    </location>
</feature>
<feature type="compositionally biased region" description="Polar residues" evidence="2">
    <location>
        <begin position="134"/>
        <end position="151"/>
    </location>
</feature>